<keyword evidence="1" id="KW-0732">Signal</keyword>
<accession>A0A8C0XWS0</accession>
<protein>
    <recommendedName>
        <fullName evidence="2">PA domain-containing protein</fullName>
    </recommendedName>
</protein>
<feature type="chain" id="PRO_5034966397" description="PA domain-containing protein" evidence="1">
    <location>
        <begin position="21"/>
        <end position="151"/>
    </location>
</feature>
<dbReference type="InterPro" id="IPR003137">
    <property type="entry name" value="PA_domain"/>
</dbReference>
<evidence type="ECO:0000256" key="1">
    <source>
        <dbReference type="SAM" id="SignalP"/>
    </source>
</evidence>
<dbReference type="SUPFAM" id="SSF52025">
    <property type="entry name" value="PA domain"/>
    <property type="match status" value="1"/>
</dbReference>
<feature type="domain" description="PA" evidence="2">
    <location>
        <begin position="65"/>
        <end position="115"/>
    </location>
</feature>
<proteinExistence type="predicted"/>
<evidence type="ECO:0000313" key="3">
    <source>
        <dbReference type="Ensembl" id="ENSCCNP00000032364.1"/>
    </source>
</evidence>
<feature type="signal peptide" evidence="1">
    <location>
        <begin position="1"/>
        <end position="20"/>
    </location>
</feature>
<dbReference type="AlphaFoldDB" id="A0A8C0XWS0"/>
<dbReference type="Gene3D" id="3.50.30.30">
    <property type="match status" value="1"/>
</dbReference>
<sequence>MTSPICWVLWTLYLMGSLIASLSLLQVTCEYGMVHDYCILYNPQWAHLPQDLSKASLLQLSDWTSSLLCSPGDLPASGFSDQIPLVARGKCTFYEKARLAQGSGARGLLIVSTEKLSQGHAGHLQGRLPPHCAGPVCPERAVGRSLWDQEW</sequence>
<dbReference type="InterPro" id="IPR046450">
    <property type="entry name" value="PA_dom_sf"/>
</dbReference>
<dbReference type="Pfam" id="PF02225">
    <property type="entry name" value="PA"/>
    <property type="match status" value="1"/>
</dbReference>
<dbReference type="Ensembl" id="ENSCCNT00000040639.1">
    <property type="protein sequence ID" value="ENSCCNP00000032364.1"/>
    <property type="gene ID" value="ENSCCNG00000030709.1"/>
</dbReference>
<organism evidence="3">
    <name type="scientific">Castor canadensis</name>
    <name type="common">American beaver</name>
    <dbReference type="NCBI Taxonomy" id="51338"/>
    <lineage>
        <taxon>Eukaryota</taxon>
        <taxon>Metazoa</taxon>
        <taxon>Chordata</taxon>
        <taxon>Craniata</taxon>
        <taxon>Vertebrata</taxon>
        <taxon>Euteleostomi</taxon>
        <taxon>Mammalia</taxon>
        <taxon>Eutheria</taxon>
        <taxon>Euarchontoglires</taxon>
        <taxon>Glires</taxon>
        <taxon>Rodentia</taxon>
        <taxon>Castorimorpha</taxon>
        <taxon>Castoridae</taxon>
        <taxon>Castor</taxon>
    </lineage>
</organism>
<evidence type="ECO:0000259" key="2">
    <source>
        <dbReference type="Pfam" id="PF02225"/>
    </source>
</evidence>
<name>A0A8C0XWS0_CASCN</name>
<reference evidence="3" key="1">
    <citation type="submission" date="2023-09" db="UniProtKB">
        <authorList>
            <consortium name="Ensembl"/>
        </authorList>
    </citation>
    <scope>IDENTIFICATION</scope>
</reference>